<evidence type="ECO:0000256" key="4">
    <source>
        <dbReference type="ARBA" id="ARBA00022824"/>
    </source>
</evidence>
<keyword evidence="5 7" id="KW-1133">Transmembrane helix</keyword>
<feature type="transmembrane region" description="Helical" evidence="7">
    <location>
        <begin position="48"/>
        <end position="67"/>
    </location>
</feature>
<evidence type="ECO:0000256" key="1">
    <source>
        <dbReference type="ARBA" id="ARBA00004477"/>
    </source>
</evidence>
<dbReference type="WBParaSite" id="HCON_00102070-00001">
    <property type="protein sequence ID" value="HCON_00102070-00001"/>
    <property type="gene ID" value="HCON_00102070"/>
</dbReference>
<protein>
    <recommendedName>
        <fullName evidence="7">Dolichol-phosphate mannosyltransferase subunit 3</fullName>
    </recommendedName>
</protein>
<reference evidence="9" key="1">
    <citation type="submission" date="2020-12" db="UniProtKB">
        <authorList>
            <consortium name="WormBaseParasite"/>
        </authorList>
    </citation>
    <scope>IDENTIFICATION</scope>
    <source>
        <strain evidence="9">MHco3</strain>
    </source>
</reference>
<proteinExistence type="inferred from homology"/>
<sequence length="96" mass="10951">MVSQAILYAGHILPFVLLWLGCVTDFIPIKKIGPDCDCFRHMLLYAPIYAVLFLGIYAITSVIYGVATFNDCPEAKEELMREIKEAQDDLRKRKII</sequence>
<dbReference type="InterPro" id="IPR013174">
    <property type="entry name" value="DPM3"/>
</dbReference>
<dbReference type="Proteomes" id="UP000025227">
    <property type="component" value="Unplaced"/>
</dbReference>
<evidence type="ECO:0000256" key="3">
    <source>
        <dbReference type="ARBA" id="ARBA00022692"/>
    </source>
</evidence>
<evidence type="ECO:0000313" key="9">
    <source>
        <dbReference type="WBParaSite" id="HCON_00102070-00001"/>
    </source>
</evidence>
<evidence type="ECO:0000256" key="5">
    <source>
        <dbReference type="ARBA" id="ARBA00022989"/>
    </source>
</evidence>
<dbReference type="OrthoDB" id="2014333at2759"/>
<dbReference type="UniPathway" id="UPA00378"/>
<dbReference type="PANTHER" id="PTHR16433:SF0">
    <property type="entry name" value="DOLICHOL-PHOSPHATE MANNOSYLTRANSFERASE SUBUNIT 3"/>
    <property type="match status" value="1"/>
</dbReference>
<keyword evidence="8" id="KW-1185">Reference proteome</keyword>
<dbReference type="GO" id="GO:0033185">
    <property type="term" value="C:dolichol-phosphate-mannose synthase complex"/>
    <property type="evidence" value="ECO:0007669"/>
    <property type="project" value="TreeGrafter"/>
</dbReference>
<dbReference type="OMA" id="FNDCAEA"/>
<feature type="transmembrane region" description="Helical" evidence="7">
    <location>
        <begin position="6"/>
        <end position="27"/>
    </location>
</feature>
<dbReference type="Pfam" id="PF08285">
    <property type="entry name" value="DPM3"/>
    <property type="match status" value="1"/>
</dbReference>
<comment type="subcellular location">
    <subcellularLocation>
        <location evidence="1 7">Endoplasmic reticulum membrane</location>
        <topology evidence="1 7">Multi-pass membrane protein</topology>
    </subcellularLocation>
</comment>
<dbReference type="GO" id="GO:0006506">
    <property type="term" value="P:GPI anchor biosynthetic process"/>
    <property type="evidence" value="ECO:0007669"/>
    <property type="project" value="TreeGrafter"/>
</dbReference>
<keyword evidence="4 7" id="KW-0256">Endoplasmic reticulum</keyword>
<dbReference type="PANTHER" id="PTHR16433">
    <property type="entry name" value="DOLICHOL-PHOSPHATE MANNOSYLTRANSFERASE SUBUNIT 3"/>
    <property type="match status" value="1"/>
</dbReference>
<evidence type="ECO:0000313" key="8">
    <source>
        <dbReference type="Proteomes" id="UP000025227"/>
    </source>
</evidence>
<name>A0A7I4YHD1_HAECO</name>
<dbReference type="GO" id="GO:0005789">
    <property type="term" value="C:endoplasmic reticulum membrane"/>
    <property type="evidence" value="ECO:0007669"/>
    <property type="project" value="UniProtKB-SubCell"/>
</dbReference>
<comment type="function">
    <text evidence="7">Stabilizer subunit of the dolichol-phosphate mannose (DPM) synthase complex; tethers catalytic subunit to the ER.</text>
</comment>
<evidence type="ECO:0000256" key="6">
    <source>
        <dbReference type="ARBA" id="ARBA00023136"/>
    </source>
</evidence>
<keyword evidence="3 7" id="KW-0812">Transmembrane</keyword>
<comment type="subunit">
    <text evidence="7">Component of the dolichol-phosphate mannose (DPM) synthase complex.</text>
</comment>
<comment type="pathway">
    <text evidence="7">Protein modification; protein glycosylation.</text>
</comment>
<comment type="similarity">
    <text evidence="2 7">Belongs to the DPM3 family.</text>
</comment>
<accession>A0A7I4YHD1</accession>
<keyword evidence="6 7" id="KW-0472">Membrane</keyword>
<organism evidence="8 9">
    <name type="scientific">Haemonchus contortus</name>
    <name type="common">Barber pole worm</name>
    <dbReference type="NCBI Taxonomy" id="6289"/>
    <lineage>
        <taxon>Eukaryota</taxon>
        <taxon>Metazoa</taxon>
        <taxon>Ecdysozoa</taxon>
        <taxon>Nematoda</taxon>
        <taxon>Chromadorea</taxon>
        <taxon>Rhabditida</taxon>
        <taxon>Rhabditina</taxon>
        <taxon>Rhabditomorpha</taxon>
        <taxon>Strongyloidea</taxon>
        <taxon>Trichostrongylidae</taxon>
        <taxon>Haemonchus</taxon>
    </lineage>
</organism>
<evidence type="ECO:0000256" key="2">
    <source>
        <dbReference type="ARBA" id="ARBA00010430"/>
    </source>
</evidence>
<dbReference type="AlphaFoldDB" id="A0A7I4YHD1"/>
<evidence type="ECO:0000256" key="7">
    <source>
        <dbReference type="RuleBase" id="RU365085"/>
    </source>
</evidence>